<dbReference type="Pfam" id="PF05232">
    <property type="entry name" value="BTP"/>
    <property type="match status" value="2"/>
</dbReference>
<feature type="transmembrane region" description="Helical" evidence="1">
    <location>
        <begin position="114"/>
        <end position="134"/>
    </location>
</feature>
<evidence type="ECO:0000313" key="3">
    <source>
        <dbReference type="EMBL" id="MBO1806660.1"/>
    </source>
</evidence>
<name>A0A939RV91_9MICO</name>
<keyword evidence="1" id="KW-0472">Membrane</keyword>
<evidence type="ECO:0000313" key="4">
    <source>
        <dbReference type="Proteomes" id="UP000664398"/>
    </source>
</evidence>
<keyword evidence="1" id="KW-0812">Transmembrane</keyword>
<dbReference type="InterPro" id="IPR007896">
    <property type="entry name" value="BTP_bacteria"/>
</dbReference>
<dbReference type="NCBIfam" id="NF033664">
    <property type="entry name" value="PACE_transport"/>
    <property type="match status" value="1"/>
</dbReference>
<dbReference type="Proteomes" id="UP000664398">
    <property type="component" value="Unassembled WGS sequence"/>
</dbReference>
<feature type="transmembrane region" description="Helical" evidence="1">
    <location>
        <begin position="45"/>
        <end position="66"/>
    </location>
</feature>
<evidence type="ECO:0000256" key="1">
    <source>
        <dbReference type="SAM" id="Phobius"/>
    </source>
</evidence>
<evidence type="ECO:0000259" key="2">
    <source>
        <dbReference type="Pfam" id="PF05232"/>
    </source>
</evidence>
<keyword evidence="4" id="KW-1185">Reference proteome</keyword>
<proteinExistence type="predicted"/>
<feature type="transmembrane region" description="Helical" evidence="1">
    <location>
        <begin position="87"/>
        <end position="108"/>
    </location>
</feature>
<organism evidence="3 4">
    <name type="scientific">Leucobacter ruminantium</name>
    <dbReference type="NCBI Taxonomy" id="1289170"/>
    <lineage>
        <taxon>Bacteria</taxon>
        <taxon>Bacillati</taxon>
        <taxon>Actinomycetota</taxon>
        <taxon>Actinomycetes</taxon>
        <taxon>Micrococcales</taxon>
        <taxon>Microbacteriaceae</taxon>
        <taxon>Leucobacter</taxon>
    </lineage>
</organism>
<gene>
    <name evidence="3" type="ORF">J4H91_15280</name>
</gene>
<dbReference type="AlphaFoldDB" id="A0A939RV91"/>
<feature type="domain" description="Chlorhexidine efflux transporter" evidence="2">
    <location>
        <begin position="78"/>
        <end position="140"/>
    </location>
</feature>
<feature type="transmembrane region" description="Helical" evidence="1">
    <location>
        <begin position="21"/>
        <end position="39"/>
    </location>
</feature>
<keyword evidence="1" id="KW-1133">Transmembrane helix</keyword>
<sequence length="146" mass="16062">MLHRVFRGRPVLRRVSFVVGYEALSVLFTVFVLSALLGHHGGESIFLAVLLSTVATGWNYIWNTIFEAIERRTAVKGRGAAARAVHAVGYEGGVLVFTIPLVAFMLGVSLIEAVMIEGGLLVFFLAFTVIYTWIFDRVFGLPDSAR</sequence>
<dbReference type="InterPro" id="IPR058208">
    <property type="entry name" value="PACE"/>
</dbReference>
<feature type="domain" description="Chlorhexidine efflux transporter" evidence="2">
    <location>
        <begin position="9"/>
        <end position="72"/>
    </location>
</feature>
<dbReference type="EMBL" id="JAGDYL010000055">
    <property type="protein sequence ID" value="MBO1806660.1"/>
    <property type="molecule type" value="Genomic_DNA"/>
</dbReference>
<reference evidence="3" key="1">
    <citation type="submission" date="2021-03" db="EMBL/GenBank/DDBJ databases">
        <title>Leucobacter chromiisoli sp. nov., isolated from chromium-containing soil of chemical plant.</title>
        <authorList>
            <person name="Xu Z."/>
        </authorList>
    </citation>
    <scope>NUCLEOTIDE SEQUENCE</scope>
    <source>
        <strain evidence="3">A2</strain>
    </source>
</reference>
<accession>A0A939RV91</accession>
<protein>
    <submittedName>
        <fullName evidence="3">PACE efflux transporter</fullName>
    </submittedName>
</protein>
<comment type="caution">
    <text evidence="3">The sequence shown here is derived from an EMBL/GenBank/DDBJ whole genome shotgun (WGS) entry which is preliminary data.</text>
</comment>